<comment type="subunit">
    <text evidence="6">Monomer. Associates with the 50S ribosomal subunit.</text>
</comment>
<comment type="subcellular location">
    <subcellularLocation>
        <location evidence="6">Cytoplasm</location>
    </subcellularLocation>
    <text evidence="6">May associate with membranes.</text>
</comment>
<proteinExistence type="inferred from homology"/>
<evidence type="ECO:0000256" key="2">
    <source>
        <dbReference type="ARBA" id="ARBA00022723"/>
    </source>
</evidence>
<dbReference type="InterPro" id="IPR025121">
    <property type="entry name" value="GTPase_HflX_N"/>
</dbReference>
<evidence type="ECO:0000256" key="7">
    <source>
        <dbReference type="SAM" id="Coils"/>
    </source>
</evidence>
<dbReference type="GO" id="GO:0046872">
    <property type="term" value="F:metal ion binding"/>
    <property type="evidence" value="ECO:0007669"/>
    <property type="project" value="UniProtKB-KW"/>
</dbReference>
<dbReference type="Pfam" id="PF16360">
    <property type="entry name" value="GTP-bdg_M"/>
    <property type="match status" value="1"/>
</dbReference>
<dbReference type="GO" id="GO:0003924">
    <property type="term" value="F:GTPase activity"/>
    <property type="evidence" value="ECO:0007669"/>
    <property type="project" value="UniProtKB-UniRule"/>
</dbReference>
<evidence type="ECO:0000313" key="10">
    <source>
        <dbReference type="EMBL" id="ACL08890.1"/>
    </source>
</evidence>
<dbReference type="PROSITE" id="PS51705">
    <property type="entry name" value="G_HFLX"/>
    <property type="match status" value="1"/>
</dbReference>
<dbReference type="eggNOG" id="COG2262">
    <property type="taxonomic scope" value="Bacteria"/>
</dbReference>
<sequence length="655" mass="71701">MTADDRAHHVSFRQRRSTPIAKVLGNTQGLKPSHVKALTRLYQRRFPSVGGYSHEQARELAALSRSVGRQVAVLIDRQGRVAMVLVGDTGAITIPELPRARTGTGRLRGLRLLHTHLGPDLLSQEDLMDLLFLRLDGFGVLTVNEWGEPLTFQHAHLLPQQEDGKPYRVQPAQPWDRVDTDVVAQVEALEEEMARAASDARAVAPARARGTAATAAGAVPQGRSHAEHIAHTAALAAEAEGPAAVLVSVSTAPRPLQELNLTELTELARTAGVRCAGTLIQRVPSLNPKFILGKGKLAELEVLALQGNATMIIFDGELSPAQLRNLADLTERKVLDRTQLILDIFAQHATTRAGKLQVEMAQLKYTQPRLVGKNRAMDRLMGGIGGRGPGETKLETDRRRIRDRIGRIKDELESLRRQRAYARARRAKQRVPLASLVGYTNAGKSTLLNALTNSAVLAENKLFATLDPTTRRLRFPHERELILADTVGFIRNLPKELLEAFRATLEELEAADLLIHVADAGHPELDRQLGAVDTILTDMELHEVPRLLVLNKWDTLDEETREALRAVHPDAITLSAATRQGLDELVASIAARIDWERDLRPCGKRAGKGGGEGDGNECPADDGNEGSYGANPDEAGTDEAEAGYDWPEMESDRLN</sequence>
<dbReference type="Gene3D" id="6.10.250.2860">
    <property type="match status" value="1"/>
</dbReference>
<dbReference type="Pfam" id="PF13167">
    <property type="entry name" value="GTP-bdg_N"/>
    <property type="match status" value="1"/>
</dbReference>
<feature type="coiled-coil region" evidence="7">
    <location>
        <begin position="398"/>
        <end position="425"/>
    </location>
</feature>
<dbReference type="HOGENOM" id="CLU_019597_7_1_7"/>
<dbReference type="InterPro" id="IPR006073">
    <property type="entry name" value="GTP-bd"/>
</dbReference>
<gene>
    <name evidence="6" type="primary">hflX</name>
    <name evidence="10" type="ordered locus">DvMF_1947</name>
</gene>
<dbReference type="Pfam" id="PF01926">
    <property type="entry name" value="MMR_HSR1"/>
    <property type="match status" value="1"/>
</dbReference>
<dbReference type="EMBL" id="CP001197">
    <property type="protein sequence ID" value="ACL08890.1"/>
    <property type="molecule type" value="Genomic_DNA"/>
</dbReference>
<dbReference type="AlphaFoldDB" id="B8DQ26"/>
<dbReference type="FunFam" id="3.40.50.11060:FF:000001">
    <property type="entry name" value="GTPase HflX"/>
    <property type="match status" value="1"/>
</dbReference>
<dbReference type="PANTHER" id="PTHR10229:SF0">
    <property type="entry name" value="GTP-BINDING PROTEIN 6-RELATED"/>
    <property type="match status" value="1"/>
</dbReference>
<protein>
    <recommendedName>
        <fullName evidence="6">GTPase HflX</fullName>
    </recommendedName>
    <alternativeName>
        <fullName evidence="6">GTP-binding protein HflX</fullName>
    </alternativeName>
</protein>
<dbReference type="InterPro" id="IPR042108">
    <property type="entry name" value="GTPase_HflX_N_sf"/>
</dbReference>
<dbReference type="GO" id="GO:0005737">
    <property type="term" value="C:cytoplasm"/>
    <property type="evidence" value="ECO:0007669"/>
    <property type="project" value="UniProtKB-SubCell"/>
</dbReference>
<evidence type="ECO:0000256" key="3">
    <source>
        <dbReference type="ARBA" id="ARBA00022741"/>
    </source>
</evidence>
<keyword evidence="4" id="KW-0460">Magnesium</keyword>
<evidence type="ECO:0000259" key="9">
    <source>
        <dbReference type="PROSITE" id="PS51705"/>
    </source>
</evidence>
<keyword evidence="1 6" id="KW-0963">Cytoplasm</keyword>
<dbReference type="GO" id="GO:0005525">
    <property type="term" value="F:GTP binding"/>
    <property type="evidence" value="ECO:0007669"/>
    <property type="project" value="UniProtKB-UniRule"/>
</dbReference>
<keyword evidence="3 6" id="KW-0547">Nucleotide-binding</keyword>
<feature type="domain" description="Hflx-type G" evidence="9">
    <location>
        <begin position="432"/>
        <end position="597"/>
    </location>
</feature>
<keyword evidence="7" id="KW-0175">Coiled coil</keyword>
<feature type="region of interest" description="Disordered" evidence="8">
    <location>
        <begin position="601"/>
        <end position="655"/>
    </location>
</feature>
<keyword evidence="5 6" id="KW-0342">GTP-binding</keyword>
<dbReference type="SUPFAM" id="SSF52540">
    <property type="entry name" value="P-loop containing nucleoside triphosphate hydrolases"/>
    <property type="match status" value="1"/>
</dbReference>
<dbReference type="InterPro" id="IPR027417">
    <property type="entry name" value="P-loop_NTPase"/>
</dbReference>
<organism evidence="10">
    <name type="scientific">Nitratidesulfovibrio vulgaris (strain DSM 19637 / Miyazaki F)</name>
    <name type="common">Desulfovibrio vulgaris</name>
    <dbReference type="NCBI Taxonomy" id="883"/>
    <lineage>
        <taxon>Bacteria</taxon>
        <taxon>Pseudomonadati</taxon>
        <taxon>Thermodesulfobacteriota</taxon>
        <taxon>Desulfovibrionia</taxon>
        <taxon>Desulfovibrionales</taxon>
        <taxon>Desulfovibrionaceae</taxon>
        <taxon>Nitratidesulfovibrio</taxon>
    </lineage>
</organism>
<comment type="function">
    <text evidence="6">GTPase that associates with the 50S ribosomal subunit and may have a role during protein synthesis or ribosome biogenesis.</text>
</comment>
<evidence type="ECO:0000256" key="8">
    <source>
        <dbReference type="SAM" id="MobiDB-lite"/>
    </source>
</evidence>
<evidence type="ECO:0000256" key="1">
    <source>
        <dbReference type="ARBA" id="ARBA00022490"/>
    </source>
</evidence>
<accession>B8DQ26</accession>
<dbReference type="GO" id="GO:0043022">
    <property type="term" value="F:ribosome binding"/>
    <property type="evidence" value="ECO:0007669"/>
    <property type="project" value="TreeGrafter"/>
</dbReference>
<evidence type="ECO:0000256" key="6">
    <source>
        <dbReference type="HAMAP-Rule" id="MF_00900"/>
    </source>
</evidence>
<dbReference type="PRINTS" id="PR00326">
    <property type="entry name" value="GTP1OBG"/>
</dbReference>
<keyword evidence="2" id="KW-0479">Metal-binding</keyword>
<dbReference type="HAMAP" id="MF_00900">
    <property type="entry name" value="GTPase_HflX"/>
    <property type="match status" value="1"/>
</dbReference>
<name>B8DQ26_NITV9</name>
<comment type="similarity">
    <text evidence="6">Belongs to the TRAFAC class OBG-HflX-like GTPase superfamily. HflX GTPase family.</text>
</comment>
<dbReference type="Gene3D" id="3.40.50.11060">
    <property type="entry name" value="GTPase HflX, N-terminal domain"/>
    <property type="match status" value="1"/>
</dbReference>
<reference evidence="10" key="1">
    <citation type="submission" date="2008-10" db="EMBL/GenBank/DDBJ databases">
        <title>Complete sequence of Desulfovibrio vulgaris str. 'Miyazaki F'.</title>
        <authorList>
            <person name="Lucas S."/>
            <person name="Copeland A."/>
            <person name="Lapidus A."/>
            <person name="Glavina del Rio T."/>
            <person name="Dalin E."/>
            <person name="Tice H."/>
            <person name="Bruce D."/>
            <person name="Goodwin L."/>
            <person name="Pitluck S."/>
            <person name="Sims D."/>
            <person name="Brettin T."/>
            <person name="Detter J.C."/>
            <person name="Han C."/>
            <person name="Larimer F."/>
            <person name="Land M."/>
            <person name="Hauser L."/>
            <person name="Kyrpides N."/>
            <person name="Mikhailova N."/>
            <person name="Hazen T.C."/>
            <person name="Richardson P."/>
        </authorList>
    </citation>
    <scope>NUCLEOTIDE SEQUENCE</scope>
    <source>
        <strain evidence="10">Miyazaki F</strain>
    </source>
</reference>
<evidence type="ECO:0000256" key="4">
    <source>
        <dbReference type="ARBA" id="ARBA00022842"/>
    </source>
</evidence>
<dbReference type="PANTHER" id="PTHR10229">
    <property type="entry name" value="GTP-BINDING PROTEIN HFLX"/>
    <property type="match status" value="1"/>
</dbReference>
<dbReference type="InterPro" id="IPR016496">
    <property type="entry name" value="GTPase_HflX"/>
</dbReference>
<dbReference type="InterPro" id="IPR032305">
    <property type="entry name" value="GTP-bd_M"/>
</dbReference>
<dbReference type="KEGG" id="dvm:DvMF_1947"/>
<dbReference type="NCBIfam" id="TIGR03156">
    <property type="entry name" value="GTP_HflX"/>
    <property type="match status" value="1"/>
</dbReference>
<evidence type="ECO:0000256" key="5">
    <source>
        <dbReference type="ARBA" id="ARBA00023134"/>
    </source>
</evidence>
<dbReference type="InterPro" id="IPR030394">
    <property type="entry name" value="G_HFLX_dom"/>
</dbReference>
<dbReference type="STRING" id="883.DvMF_1947"/>
<dbReference type="Gene3D" id="3.40.50.300">
    <property type="entry name" value="P-loop containing nucleotide triphosphate hydrolases"/>
    <property type="match status" value="1"/>
</dbReference>
<dbReference type="CDD" id="cd01878">
    <property type="entry name" value="HflX"/>
    <property type="match status" value="1"/>
</dbReference>